<sequence length="74" mass="8225">MSNNGGFYQKRLSNITVRIMSEVSEGSDFSVDRKVISDVVSSADELNNTFVKEGFEEFGRGSKGGRKDELMEVI</sequence>
<dbReference type="EMBL" id="CP039351">
    <property type="protein sequence ID" value="QCE00737.1"/>
    <property type="molecule type" value="Genomic_DNA"/>
</dbReference>
<evidence type="ECO:0000313" key="1">
    <source>
        <dbReference type="EMBL" id="QCE00737.1"/>
    </source>
</evidence>
<gene>
    <name evidence="1" type="ORF">DEO72_LG7g2027</name>
</gene>
<dbReference type="Proteomes" id="UP000501690">
    <property type="component" value="Linkage Group LG7"/>
</dbReference>
<organism evidence="1 2">
    <name type="scientific">Vigna unguiculata</name>
    <name type="common">Cowpea</name>
    <dbReference type="NCBI Taxonomy" id="3917"/>
    <lineage>
        <taxon>Eukaryota</taxon>
        <taxon>Viridiplantae</taxon>
        <taxon>Streptophyta</taxon>
        <taxon>Embryophyta</taxon>
        <taxon>Tracheophyta</taxon>
        <taxon>Spermatophyta</taxon>
        <taxon>Magnoliopsida</taxon>
        <taxon>eudicotyledons</taxon>
        <taxon>Gunneridae</taxon>
        <taxon>Pentapetalae</taxon>
        <taxon>rosids</taxon>
        <taxon>fabids</taxon>
        <taxon>Fabales</taxon>
        <taxon>Fabaceae</taxon>
        <taxon>Papilionoideae</taxon>
        <taxon>50 kb inversion clade</taxon>
        <taxon>NPAAA clade</taxon>
        <taxon>indigoferoid/millettioid clade</taxon>
        <taxon>Phaseoleae</taxon>
        <taxon>Vigna</taxon>
    </lineage>
</organism>
<keyword evidence="2" id="KW-1185">Reference proteome</keyword>
<protein>
    <submittedName>
        <fullName evidence="1">Uncharacterized protein</fullName>
    </submittedName>
</protein>
<accession>A0A4D6ML55</accession>
<reference evidence="1 2" key="1">
    <citation type="submission" date="2019-04" db="EMBL/GenBank/DDBJ databases">
        <title>An improved genome assembly and genetic linkage map for asparagus bean, Vigna unguiculata ssp. sesquipedialis.</title>
        <authorList>
            <person name="Xia Q."/>
            <person name="Zhang R."/>
            <person name="Dong Y."/>
        </authorList>
    </citation>
    <scope>NUCLEOTIDE SEQUENCE [LARGE SCALE GENOMIC DNA]</scope>
    <source>
        <tissue evidence="1">Leaf</tissue>
    </source>
</reference>
<name>A0A4D6ML55_VIGUN</name>
<dbReference type="AlphaFoldDB" id="A0A4D6ML55"/>
<proteinExistence type="predicted"/>
<evidence type="ECO:0000313" key="2">
    <source>
        <dbReference type="Proteomes" id="UP000501690"/>
    </source>
</evidence>